<feature type="signal peptide" evidence="13">
    <location>
        <begin position="1"/>
        <end position="22"/>
    </location>
</feature>
<feature type="compositionally biased region" description="Polar residues" evidence="12">
    <location>
        <begin position="489"/>
        <end position="500"/>
    </location>
</feature>
<keyword evidence="15" id="KW-1185">Reference proteome</keyword>
<dbReference type="GO" id="GO:0004497">
    <property type="term" value="F:monooxygenase activity"/>
    <property type="evidence" value="ECO:0007669"/>
    <property type="project" value="UniProtKB-KW"/>
</dbReference>
<sequence>MPFTTLAIVSLSLSLLPSSANAHIAAFAKGMYCQNGTDPASPNLNSNAPVSPLYQLSQTDWWFQHDRGCDVVPPPEGEFLELPAGGDFTVQLATNQAFTDLSYGGKQVTDWPDGGQHPEDWNGNVRDPSGEGCIPAEEGGYMHTQNETMAQGTAFAIAYESDLSKIRMEDLVVFTVLEHTPWRTRATYAVPASLPACPSDAGCTCAWLWVPQGCGQPNMYMQPYRCRVVATAASASSASKKLAKAQPPTYCADDETRCVRGAKQMIVFNQLDGDNTALPREEGRVSPAYNMRNGFRTGAQDDIFEEGIFEEGEGEASGDGGWRNETGTVVWSLTTTAAASASQTAPQTTTATTTTTTTTTGLLGHGGVSEHGDGDMSTSMRILPVTPRSSVVGTSTGGRTGNGTGMVGASSPTTDTATTAATTTTGREAQFSIPEPFPDPPEQQQQQQQQEEEEEEEGQSAGVGAGAGAGRGTEETGTGTGTGTEGKSESPQVSYTTTFTGRVGRPTRFTCYAEV</sequence>
<keyword evidence="6" id="KW-0560">Oxidoreductase</keyword>
<proteinExistence type="inferred from homology"/>
<dbReference type="InterPro" id="IPR054497">
    <property type="entry name" value="LPMO_AA14"/>
</dbReference>
<keyword evidence="8" id="KW-0503">Monooxygenase</keyword>
<dbReference type="STRING" id="1220924.W2RVU8"/>
<keyword evidence="9" id="KW-1015">Disulfide bond</keyword>
<evidence type="ECO:0000256" key="12">
    <source>
        <dbReference type="SAM" id="MobiDB-lite"/>
    </source>
</evidence>
<feature type="compositionally biased region" description="Low complexity" evidence="12">
    <location>
        <begin position="340"/>
        <end position="360"/>
    </location>
</feature>
<keyword evidence="3" id="KW-0964">Secreted</keyword>
<evidence type="ECO:0000256" key="1">
    <source>
        <dbReference type="ARBA" id="ARBA00001973"/>
    </source>
</evidence>
<reference evidence="14 15" key="1">
    <citation type="submission" date="2013-03" db="EMBL/GenBank/DDBJ databases">
        <title>The Genome Sequence of Phialophora europaea CBS 101466.</title>
        <authorList>
            <consortium name="The Broad Institute Genomics Platform"/>
            <person name="Cuomo C."/>
            <person name="de Hoog S."/>
            <person name="Gorbushina A."/>
            <person name="Walker B."/>
            <person name="Young S.K."/>
            <person name="Zeng Q."/>
            <person name="Gargeya S."/>
            <person name="Fitzgerald M."/>
            <person name="Haas B."/>
            <person name="Abouelleil A."/>
            <person name="Allen A.W."/>
            <person name="Alvarado L."/>
            <person name="Arachchi H.M."/>
            <person name="Berlin A.M."/>
            <person name="Chapman S.B."/>
            <person name="Gainer-Dewar J."/>
            <person name="Goldberg J."/>
            <person name="Griggs A."/>
            <person name="Gujja S."/>
            <person name="Hansen M."/>
            <person name="Howarth C."/>
            <person name="Imamovic A."/>
            <person name="Ireland A."/>
            <person name="Larimer J."/>
            <person name="McCowan C."/>
            <person name="Murphy C."/>
            <person name="Pearson M."/>
            <person name="Poon T.W."/>
            <person name="Priest M."/>
            <person name="Roberts A."/>
            <person name="Saif S."/>
            <person name="Shea T."/>
            <person name="Sisk P."/>
            <person name="Sykes S."/>
            <person name="Wortman J."/>
            <person name="Nusbaum C."/>
            <person name="Birren B."/>
        </authorList>
    </citation>
    <scope>NUCLEOTIDE SEQUENCE [LARGE SCALE GENOMIC DNA]</scope>
    <source>
        <strain evidence="14 15">CBS 101466</strain>
    </source>
</reference>
<evidence type="ECO:0000256" key="9">
    <source>
        <dbReference type="ARBA" id="ARBA00023157"/>
    </source>
</evidence>
<evidence type="ECO:0000256" key="11">
    <source>
        <dbReference type="ARBA" id="ARBA00046340"/>
    </source>
</evidence>
<evidence type="ECO:0000313" key="15">
    <source>
        <dbReference type="Proteomes" id="UP000030752"/>
    </source>
</evidence>
<gene>
    <name evidence="14" type="ORF">HMPREF1541_06099</name>
</gene>
<dbReference type="AlphaFoldDB" id="W2RVU8"/>
<keyword evidence="5 13" id="KW-0732">Signal</keyword>
<protein>
    <submittedName>
        <fullName evidence="14">Uncharacterized protein</fullName>
    </submittedName>
</protein>
<keyword evidence="4" id="KW-0479">Metal-binding</keyword>
<evidence type="ECO:0000256" key="10">
    <source>
        <dbReference type="ARBA" id="ARBA00023180"/>
    </source>
</evidence>
<feature type="compositionally biased region" description="Gly residues" evidence="12">
    <location>
        <begin position="395"/>
        <end position="406"/>
    </location>
</feature>
<evidence type="ECO:0000256" key="6">
    <source>
        <dbReference type="ARBA" id="ARBA00023002"/>
    </source>
</evidence>
<dbReference type="RefSeq" id="XP_008718658.1">
    <property type="nucleotide sequence ID" value="XM_008720436.1"/>
</dbReference>
<keyword evidence="7" id="KW-0186">Copper</keyword>
<comment type="subcellular location">
    <subcellularLocation>
        <location evidence="2">Secreted</location>
    </subcellularLocation>
</comment>
<accession>W2RVU8</accession>
<feature type="compositionally biased region" description="Gly residues" evidence="12">
    <location>
        <begin position="461"/>
        <end position="471"/>
    </location>
</feature>
<evidence type="ECO:0000256" key="7">
    <source>
        <dbReference type="ARBA" id="ARBA00023008"/>
    </source>
</evidence>
<evidence type="ECO:0000256" key="8">
    <source>
        <dbReference type="ARBA" id="ARBA00023033"/>
    </source>
</evidence>
<dbReference type="eggNOG" id="ENOG502QPY1">
    <property type="taxonomic scope" value="Eukaryota"/>
</dbReference>
<keyword evidence="10" id="KW-0325">Glycoprotein</keyword>
<evidence type="ECO:0000256" key="5">
    <source>
        <dbReference type="ARBA" id="ARBA00022729"/>
    </source>
</evidence>
<feature type="region of interest" description="Disordered" evidence="12">
    <location>
        <begin position="430"/>
        <end position="506"/>
    </location>
</feature>
<evidence type="ECO:0000313" key="14">
    <source>
        <dbReference type="EMBL" id="ETN39873.1"/>
    </source>
</evidence>
<dbReference type="EMBL" id="KB822721">
    <property type="protein sequence ID" value="ETN39873.1"/>
    <property type="molecule type" value="Genomic_DNA"/>
</dbReference>
<dbReference type="Proteomes" id="UP000030752">
    <property type="component" value="Unassembled WGS sequence"/>
</dbReference>
<feature type="chain" id="PRO_5004824596" evidence="13">
    <location>
        <begin position="23"/>
        <end position="515"/>
    </location>
</feature>
<evidence type="ECO:0000256" key="3">
    <source>
        <dbReference type="ARBA" id="ARBA00022525"/>
    </source>
</evidence>
<feature type="region of interest" description="Disordered" evidence="12">
    <location>
        <begin position="388"/>
        <end position="418"/>
    </location>
</feature>
<dbReference type="InParanoid" id="W2RVU8"/>
<dbReference type="GO" id="GO:0046872">
    <property type="term" value="F:metal ion binding"/>
    <property type="evidence" value="ECO:0007669"/>
    <property type="project" value="UniProtKB-KW"/>
</dbReference>
<dbReference type="Pfam" id="PF22810">
    <property type="entry name" value="LPMO_AA14"/>
    <property type="match status" value="1"/>
</dbReference>
<dbReference type="GO" id="GO:0005576">
    <property type="term" value="C:extracellular region"/>
    <property type="evidence" value="ECO:0007669"/>
    <property type="project" value="UniProtKB-SubCell"/>
</dbReference>
<comment type="similarity">
    <text evidence="11">Belongs to the polysaccharide monooxygenase AA14 family.</text>
</comment>
<name>W2RVU8_CYPE1</name>
<dbReference type="HOGENOM" id="CLU_030284_3_0_1"/>
<evidence type="ECO:0000256" key="13">
    <source>
        <dbReference type="SAM" id="SignalP"/>
    </source>
</evidence>
<organism evidence="14 15">
    <name type="scientific">Cyphellophora europaea (strain CBS 101466)</name>
    <name type="common">Phialophora europaea</name>
    <dbReference type="NCBI Taxonomy" id="1220924"/>
    <lineage>
        <taxon>Eukaryota</taxon>
        <taxon>Fungi</taxon>
        <taxon>Dikarya</taxon>
        <taxon>Ascomycota</taxon>
        <taxon>Pezizomycotina</taxon>
        <taxon>Eurotiomycetes</taxon>
        <taxon>Chaetothyriomycetidae</taxon>
        <taxon>Chaetothyriales</taxon>
        <taxon>Cyphellophoraceae</taxon>
        <taxon>Cyphellophora</taxon>
    </lineage>
</organism>
<evidence type="ECO:0000256" key="4">
    <source>
        <dbReference type="ARBA" id="ARBA00022723"/>
    </source>
</evidence>
<dbReference type="GeneID" id="19973438"/>
<evidence type="ECO:0000256" key="2">
    <source>
        <dbReference type="ARBA" id="ARBA00004613"/>
    </source>
</evidence>
<feature type="region of interest" description="Disordered" evidence="12">
    <location>
        <begin position="340"/>
        <end position="375"/>
    </location>
</feature>
<comment type="cofactor">
    <cofactor evidence="1">
        <name>Cu(2+)</name>
        <dbReference type="ChEBI" id="CHEBI:29036"/>
    </cofactor>
</comment>
<dbReference type="VEuPathDB" id="FungiDB:HMPREF1541_06099"/>
<dbReference type="OrthoDB" id="2019572at2759"/>